<dbReference type="Gene3D" id="3.40.640.10">
    <property type="entry name" value="Type I PLP-dependent aspartate aminotransferase-like (Major domain)"/>
    <property type="match status" value="1"/>
</dbReference>
<keyword evidence="5" id="KW-1185">Reference proteome</keyword>
<evidence type="ECO:0000313" key="4">
    <source>
        <dbReference type="EMBL" id="RDD63563.1"/>
    </source>
</evidence>
<protein>
    <submittedName>
        <fullName evidence="4">DegT/DnrJ/EryC1/StrS family aminotransferase</fullName>
    </submittedName>
</protein>
<dbReference type="Gene3D" id="3.90.1150.10">
    <property type="entry name" value="Aspartate Aminotransferase, domain 1"/>
    <property type="match status" value="1"/>
</dbReference>
<dbReference type="PANTHER" id="PTHR30244">
    <property type="entry name" value="TRANSAMINASE"/>
    <property type="match status" value="1"/>
</dbReference>
<dbReference type="InterPro" id="IPR015422">
    <property type="entry name" value="PyrdxlP-dep_Trfase_small"/>
</dbReference>
<dbReference type="EMBL" id="QPMH01000002">
    <property type="protein sequence ID" value="RDD63563.1"/>
    <property type="molecule type" value="Genomic_DNA"/>
</dbReference>
<dbReference type="InterPro" id="IPR015421">
    <property type="entry name" value="PyrdxlP-dep_Trfase_major"/>
</dbReference>
<keyword evidence="4" id="KW-0808">Transferase</keyword>
<comment type="caution">
    <text evidence="4">The sequence shown here is derived from an EMBL/GenBank/DDBJ whole genome shotgun (WGS) entry which is preliminary data.</text>
</comment>
<feature type="modified residue" description="N6-(pyridoxal phosphate)lysine" evidence="2">
    <location>
        <position position="207"/>
    </location>
</feature>
<dbReference type="InterPro" id="IPR015424">
    <property type="entry name" value="PyrdxlP-dep_Trfase"/>
</dbReference>
<keyword evidence="4" id="KW-0032">Aminotransferase</keyword>
<comment type="similarity">
    <text evidence="3">Belongs to the DegT/DnrJ/EryC1 family.</text>
</comment>
<dbReference type="PIRSF" id="PIRSF000390">
    <property type="entry name" value="PLP_StrS"/>
    <property type="match status" value="1"/>
</dbReference>
<dbReference type="AlphaFoldDB" id="A0A369TE20"/>
<accession>A0A369TE20</accession>
<evidence type="ECO:0000256" key="2">
    <source>
        <dbReference type="PIRSR" id="PIRSR000390-2"/>
    </source>
</evidence>
<sequence>MSTANASTAERPDAAGPIQFIDLGAQRRRLGERIDVAIKRVLDHGKYILGPEVKELEAKLAEWAGVKHAIGVSNGTDALALALMAWGVRPGDAVFVPDFTFAATAEVVAWLGATPVFCDVLEDTFNLDPASLEAAISKARDDGLTPRAVIAVDLFGQPADYRRIEPIARDHGLKLLADAAQSFGASLDGRPAGGIGDIAATSFFPAKPLGCYGDGGAVFTNDDDAAQTMRSLRVHGQGSNKYDNVAIGMNGRLDTVQAAILLEKLSIFPEELEARQAVADRYAEALGEVVTVPSLMAGSTSAWAQYTIRTRNRDALAARLKDKGIPTAIYYPKPLSTQTAYRNYPTAPGGTPVSAELAEEVISLPMHPYLEADVQARIVTEVKQAISAD</sequence>
<dbReference type="Pfam" id="PF01041">
    <property type="entry name" value="DegT_DnrJ_EryC1"/>
    <property type="match status" value="1"/>
</dbReference>
<evidence type="ECO:0000256" key="1">
    <source>
        <dbReference type="PIRSR" id="PIRSR000390-1"/>
    </source>
</evidence>
<dbReference type="GO" id="GO:0030170">
    <property type="term" value="F:pyridoxal phosphate binding"/>
    <property type="evidence" value="ECO:0007669"/>
    <property type="project" value="TreeGrafter"/>
</dbReference>
<reference evidence="4 5" key="1">
    <citation type="submission" date="2018-07" db="EMBL/GenBank/DDBJ databases">
        <title>Venubactetium sediminum gen. nov., sp. nov., isolated from a marine solar saltern.</title>
        <authorList>
            <person name="Wang S."/>
        </authorList>
    </citation>
    <scope>NUCLEOTIDE SEQUENCE [LARGE SCALE GENOMIC DNA]</scope>
    <source>
        <strain evidence="4 5">WD2A32</strain>
    </source>
</reference>
<dbReference type="GO" id="GO:0000271">
    <property type="term" value="P:polysaccharide biosynthetic process"/>
    <property type="evidence" value="ECO:0007669"/>
    <property type="project" value="TreeGrafter"/>
</dbReference>
<dbReference type="GO" id="GO:0008483">
    <property type="term" value="F:transaminase activity"/>
    <property type="evidence" value="ECO:0007669"/>
    <property type="project" value="UniProtKB-KW"/>
</dbReference>
<dbReference type="InterPro" id="IPR000653">
    <property type="entry name" value="DegT/StrS_aminotransferase"/>
</dbReference>
<name>A0A369TE20_9PROT</name>
<evidence type="ECO:0000313" key="5">
    <source>
        <dbReference type="Proteomes" id="UP000253941"/>
    </source>
</evidence>
<dbReference type="RefSeq" id="WP_114580818.1">
    <property type="nucleotide sequence ID" value="NZ_QPMH01000002.1"/>
</dbReference>
<dbReference type="Proteomes" id="UP000253941">
    <property type="component" value="Unassembled WGS sequence"/>
</dbReference>
<keyword evidence="2 3" id="KW-0663">Pyridoxal phosphate</keyword>
<feature type="active site" description="Proton acceptor" evidence="1">
    <location>
        <position position="207"/>
    </location>
</feature>
<dbReference type="SUPFAM" id="SSF53383">
    <property type="entry name" value="PLP-dependent transferases"/>
    <property type="match status" value="1"/>
</dbReference>
<organism evidence="4 5">
    <name type="scientific">Ferruginivarius sediminum</name>
    <dbReference type="NCBI Taxonomy" id="2661937"/>
    <lineage>
        <taxon>Bacteria</taxon>
        <taxon>Pseudomonadati</taxon>
        <taxon>Pseudomonadota</taxon>
        <taxon>Alphaproteobacteria</taxon>
        <taxon>Rhodospirillales</taxon>
        <taxon>Rhodospirillaceae</taxon>
        <taxon>Ferruginivarius</taxon>
    </lineage>
</organism>
<dbReference type="PANTHER" id="PTHR30244:SF42">
    <property type="entry name" value="UDP-2-ACETAMIDO-2-DEOXY-3-OXO-D-GLUCURONATE AMINOTRANSFERASE"/>
    <property type="match status" value="1"/>
</dbReference>
<proteinExistence type="inferred from homology"/>
<evidence type="ECO:0000256" key="3">
    <source>
        <dbReference type="RuleBase" id="RU004508"/>
    </source>
</evidence>
<gene>
    <name evidence="4" type="ORF">DRB17_03760</name>
</gene>
<dbReference type="CDD" id="cd00616">
    <property type="entry name" value="AHBA_syn"/>
    <property type="match status" value="1"/>
</dbReference>